<dbReference type="AlphaFoldDB" id="A0A2D1U188"/>
<dbReference type="InterPro" id="IPR017871">
    <property type="entry name" value="ABC_transporter-like_CS"/>
</dbReference>
<dbReference type="PROSITE" id="PS50929">
    <property type="entry name" value="ABC_TM1F"/>
    <property type="match status" value="1"/>
</dbReference>
<dbReference type="KEGG" id="pgs:CPT03_02240"/>
<feature type="domain" description="ABC transmembrane type-1" evidence="12">
    <location>
        <begin position="169"/>
        <end position="450"/>
    </location>
</feature>
<keyword evidence="8 10" id="KW-1133">Transmembrane helix</keyword>
<dbReference type="Pfam" id="PF03412">
    <property type="entry name" value="Peptidase_C39"/>
    <property type="match status" value="1"/>
</dbReference>
<dbReference type="OrthoDB" id="9760358at2"/>
<proteinExistence type="predicted"/>
<sequence>MSFKFIKQLNVMDCGPACIKMIAQYYGRNYSLETLRRLSGYSKQGTTMFELSKLSEKIGLRPRGVQLSPESLLYIDYPVILHWKNNHFVILLKISKFGYVKVADPAIGIVTYNKEEFLQGWLTSNNKRGNALLVEVSPKFYEQEGDGGKYTLTFGFFLTYLNQVKPQIIAIFAAFIFTLMIQMVTPFIMKSTIDIGIEGRNFGFIELVTIAQIVLMISSTVVGFIRSRISLRMANILNLSILSDFWIKLSRLPISYFDRYHTGDTMKRLGDHGVIQSFMTNTAINILTSIINFVLYSIILVSFNIQLFIIFLVGNFFYFLWIRAFMGVRRKLNHQGFELGAKNQSNTIELIQGMQEIKLNNAEHIKRWRWEGLQTTLFQFGFKMMNYNQVQSAGGLLISQIKDITLSLIVAKLVIDGQISFGTMVSVQYIIGQLSGPISSFIGLVQSSQDAKISLERLNDIHEVEEEEAKNRIFVNHLPENPNQMKLSSVSYTYPGAESAVIEGVNLDIPIGKMTAIVGESGGGKTTLLKILMKSYDDFKGTINIGDSDFKKISPSYWRSISGFVIHDGYIFNDTIGNNIALGDETPNKDWIIECCNLANIYEFIGSLPNGLETIIGSEGVGISQGQKQRILIARALYKKPKFLFFDEATNALDVNNETIILNNLKKHIVNKTVIVIAHRLSTIKDADQILLMKGGQVMERGNHNELIELKGEYWSLVRKQIVY</sequence>
<dbReference type="GO" id="GO:0008233">
    <property type="term" value="F:peptidase activity"/>
    <property type="evidence" value="ECO:0007669"/>
    <property type="project" value="InterPro"/>
</dbReference>
<dbReference type="Pfam" id="PF00664">
    <property type="entry name" value="ABC_membrane"/>
    <property type="match status" value="1"/>
</dbReference>
<feature type="transmembrane region" description="Helical" evidence="10">
    <location>
        <begin position="278"/>
        <end position="299"/>
    </location>
</feature>
<feature type="domain" description="ABC transporter" evidence="11">
    <location>
        <begin position="485"/>
        <end position="720"/>
    </location>
</feature>
<dbReference type="FunFam" id="3.40.50.300:FF:000221">
    <property type="entry name" value="Multidrug ABC transporter ATP-binding protein"/>
    <property type="match status" value="1"/>
</dbReference>
<organism evidence="14 15">
    <name type="scientific">Pedobacter ginsengisoli</name>
    <dbReference type="NCBI Taxonomy" id="363852"/>
    <lineage>
        <taxon>Bacteria</taxon>
        <taxon>Pseudomonadati</taxon>
        <taxon>Bacteroidota</taxon>
        <taxon>Sphingobacteriia</taxon>
        <taxon>Sphingobacteriales</taxon>
        <taxon>Sphingobacteriaceae</taxon>
        <taxon>Pedobacter</taxon>
    </lineage>
</organism>
<dbReference type="GO" id="GO:0016887">
    <property type="term" value="F:ATP hydrolysis activity"/>
    <property type="evidence" value="ECO:0007669"/>
    <property type="project" value="InterPro"/>
</dbReference>
<keyword evidence="5" id="KW-0547">Nucleotide-binding</keyword>
<dbReference type="Pfam" id="PF00005">
    <property type="entry name" value="ABC_tran"/>
    <property type="match status" value="1"/>
</dbReference>
<name>A0A2D1U188_9SPHI</name>
<keyword evidence="3" id="KW-1003">Cell membrane</keyword>
<dbReference type="EMBL" id="CP024091">
    <property type="protein sequence ID" value="ATP55365.1"/>
    <property type="molecule type" value="Genomic_DNA"/>
</dbReference>
<dbReference type="Gene3D" id="1.20.1560.10">
    <property type="entry name" value="ABC transporter type 1, transmembrane domain"/>
    <property type="match status" value="1"/>
</dbReference>
<dbReference type="InterPro" id="IPR011527">
    <property type="entry name" value="ABC1_TM_dom"/>
</dbReference>
<evidence type="ECO:0000256" key="3">
    <source>
        <dbReference type="ARBA" id="ARBA00022475"/>
    </source>
</evidence>
<feature type="transmembrane region" description="Helical" evidence="10">
    <location>
        <begin position="305"/>
        <end position="322"/>
    </location>
</feature>
<feature type="domain" description="Peptidase C39" evidence="13">
    <location>
        <begin position="8"/>
        <end position="128"/>
    </location>
</feature>
<feature type="transmembrane region" description="Helical" evidence="10">
    <location>
        <begin position="201"/>
        <end position="225"/>
    </location>
</feature>
<protein>
    <submittedName>
        <fullName evidence="14">ABC transporter ATP-binding protein</fullName>
    </submittedName>
</protein>
<reference evidence="14 15" key="1">
    <citation type="submission" date="2017-10" db="EMBL/GenBank/DDBJ databases">
        <title>Whole genome of Pedobacter ginsengisoli T01R-27 isolated from tomato rhizosphere.</title>
        <authorList>
            <person name="Weon H.-Y."/>
            <person name="Lee S.A."/>
            <person name="Sang M.K."/>
            <person name="Song J."/>
        </authorList>
    </citation>
    <scope>NUCLEOTIDE SEQUENCE [LARGE SCALE GENOMIC DNA]</scope>
    <source>
        <strain evidence="14 15">T01R-27</strain>
    </source>
</reference>
<dbReference type="Gene3D" id="3.40.50.300">
    <property type="entry name" value="P-loop containing nucleotide triphosphate hydrolases"/>
    <property type="match status" value="1"/>
</dbReference>
<evidence type="ECO:0000256" key="7">
    <source>
        <dbReference type="ARBA" id="ARBA00022840"/>
    </source>
</evidence>
<evidence type="ECO:0000256" key="5">
    <source>
        <dbReference type="ARBA" id="ARBA00022741"/>
    </source>
</evidence>
<dbReference type="SMART" id="SM00382">
    <property type="entry name" value="AAA"/>
    <property type="match status" value="1"/>
</dbReference>
<evidence type="ECO:0000256" key="10">
    <source>
        <dbReference type="SAM" id="Phobius"/>
    </source>
</evidence>
<dbReference type="PANTHER" id="PTHR43394:SF1">
    <property type="entry name" value="ATP-BINDING CASSETTE SUB-FAMILY B MEMBER 10, MITOCHONDRIAL"/>
    <property type="match status" value="1"/>
</dbReference>
<evidence type="ECO:0000259" key="12">
    <source>
        <dbReference type="PROSITE" id="PS50929"/>
    </source>
</evidence>
<evidence type="ECO:0000313" key="14">
    <source>
        <dbReference type="EMBL" id="ATP55365.1"/>
    </source>
</evidence>
<evidence type="ECO:0000256" key="2">
    <source>
        <dbReference type="ARBA" id="ARBA00022448"/>
    </source>
</evidence>
<evidence type="ECO:0000256" key="9">
    <source>
        <dbReference type="ARBA" id="ARBA00023136"/>
    </source>
</evidence>
<dbReference type="GO" id="GO:0015421">
    <property type="term" value="F:ABC-type oligopeptide transporter activity"/>
    <property type="evidence" value="ECO:0007669"/>
    <property type="project" value="TreeGrafter"/>
</dbReference>
<dbReference type="Proteomes" id="UP000223749">
    <property type="component" value="Chromosome"/>
</dbReference>
<dbReference type="CDD" id="cd02418">
    <property type="entry name" value="Peptidase_C39B"/>
    <property type="match status" value="1"/>
</dbReference>
<comment type="subcellular location">
    <subcellularLocation>
        <location evidence="1">Cell membrane</location>
        <topology evidence="1">Multi-pass membrane protein</topology>
    </subcellularLocation>
</comment>
<dbReference type="SUPFAM" id="SSF52540">
    <property type="entry name" value="P-loop containing nucleoside triphosphate hydrolases"/>
    <property type="match status" value="1"/>
</dbReference>
<keyword evidence="7 14" id="KW-0067">ATP-binding</keyword>
<dbReference type="SUPFAM" id="SSF90123">
    <property type="entry name" value="ABC transporter transmembrane region"/>
    <property type="match status" value="1"/>
</dbReference>
<dbReference type="GO" id="GO:0006508">
    <property type="term" value="P:proteolysis"/>
    <property type="evidence" value="ECO:0007669"/>
    <property type="project" value="InterPro"/>
</dbReference>
<evidence type="ECO:0000259" key="13">
    <source>
        <dbReference type="PROSITE" id="PS50990"/>
    </source>
</evidence>
<keyword evidence="15" id="KW-1185">Reference proteome</keyword>
<gene>
    <name evidence="14" type="ORF">CPT03_02240</name>
</gene>
<evidence type="ECO:0000256" key="1">
    <source>
        <dbReference type="ARBA" id="ARBA00004651"/>
    </source>
</evidence>
<keyword evidence="6" id="KW-0378">Hydrolase</keyword>
<evidence type="ECO:0000256" key="6">
    <source>
        <dbReference type="ARBA" id="ARBA00022801"/>
    </source>
</evidence>
<dbReference type="PROSITE" id="PS50893">
    <property type="entry name" value="ABC_TRANSPORTER_2"/>
    <property type="match status" value="1"/>
</dbReference>
<dbReference type="RefSeq" id="WP_099437318.1">
    <property type="nucleotide sequence ID" value="NZ_CP024091.1"/>
</dbReference>
<dbReference type="GO" id="GO:0005524">
    <property type="term" value="F:ATP binding"/>
    <property type="evidence" value="ECO:0007669"/>
    <property type="project" value="UniProtKB-KW"/>
</dbReference>
<dbReference type="PROSITE" id="PS50990">
    <property type="entry name" value="PEPTIDASE_C39"/>
    <property type="match status" value="1"/>
</dbReference>
<feature type="transmembrane region" description="Helical" evidence="10">
    <location>
        <begin position="168"/>
        <end position="189"/>
    </location>
</feature>
<dbReference type="Gene3D" id="3.90.70.10">
    <property type="entry name" value="Cysteine proteinases"/>
    <property type="match status" value="1"/>
</dbReference>
<dbReference type="InterPro" id="IPR003593">
    <property type="entry name" value="AAA+_ATPase"/>
</dbReference>
<evidence type="ECO:0000256" key="4">
    <source>
        <dbReference type="ARBA" id="ARBA00022692"/>
    </source>
</evidence>
<evidence type="ECO:0000256" key="8">
    <source>
        <dbReference type="ARBA" id="ARBA00022989"/>
    </source>
</evidence>
<dbReference type="PANTHER" id="PTHR43394">
    <property type="entry name" value="ATP-DEPENDENT PERMEASE MDL1, MITOCHONDRIAL"/>
    <property type="match status" value="1"/>
</dbReference>
<dbReference type="CDD" id="cd18571">
    <property type="entry name" value="ABC_6TM_peptidase_like"/>
    <property type="match status" value="1"/>
</dbReference>
<dbReference type="InterPro" id="IPR036640">
    <property type="entry name" value="ABC1_TM_sf"/>
</dbReference>
<accession>A0A2D1U188</accession>
<keyword evidence="2" id="KW-0813">Transport</keyword>
<dbReference type="InterPro" id="IPR005074">
    <property type="entry name" value="Peptidase_C39"/>
</dbReference>
<evidence type="ECO:0000313" key="15">
    <source>
        <dbReference type="Proteomes" id="UP000223749"/>
    </source>
</evidence>
<keyword evidence="9 10" id="KW-0472">Membrane</keyword>
<dbReference type="PROSITE" id="PS00211">
    <property type="entry name" value="ABC_TRANSPORTER_1"/>
    <property type="match status" value="1"/>
</dbReference>
<evidence type="ECO:0000259" key="11">
    <source>
        <dbReference type="PROSITE" id="PS50893"/>
    </source>
</evidence>
<dbReference type="InterPro" id="IPR027417">
    <property type="entry name" value="P-loop_NTPase"/>
</dbReference>
<dbReference type="InterPro" id="IPR039421">
    <property type="entry name" value="Type_1_exporter"/>
</dbReference>
<dbReference type="InterPro" id="IPR003439">
    <property type="entry name" value="ABC_transporter-like_ATP-bd"/>
</dbReference>
<keyword evidence="4 10" id="KW-0812">Transmembrane</keyword>
<dbReference type="GO" id="GO:0005886">
    <property type="term" value="C:plasma membrane"/>
    <property type="evidence" value="ECO:0007669"/>
    <property type="project" value="UniProtKB-SubCell"/>
</dbReference>